<feature type="transmembrane region" description="Helical" evidence="4">
    <location>
        <begin position="313"/>
        <end position="331"/>
    </location>
</feature>
<evidence type="ECO:0000256" key="3">
    <source>
        <dbReference type="PROSITE-ProRule" id="PRU00339"/>
    </source>
</evidence>
<keyword evidence="1" id="KW-0677">Repeat</keyword>
<evidence type="ECO:0000256" key="4">
    <source>
        <dbReference type="SAM" id="Phobius"/>
    </source>
</evidence>
<feature type="repeat" description="TPR" evidence="3">
    <location>
        <begin position="172"/>
        <end position="205"/>
    </location>
</feature>
<accession>A0A2M7G896</accession>
<name>A0A2M7G896_9BACT</name>
<reference evidence="5 6" key="1">
    <citation type="submission" date="2017-09" db="EMBL/GenBank/DDBJ databases">
        <title>Depth-based differentiation of microbial function through sediment-hosted aquifers and enrichment of novel symbionts in the deep terrestrial subsurface.</title>
        <authorList>
            <person name="Probst A.J."/>
            <person name="Ladd B."/>
            <person name="Jarett J.K."/>
            <person name="Geller-Mcgrath D.E."/>
            <person name="Sieber C.M."/>
            <person name="Emerson J.B."/>
            <person name="Anantharaman K."/>
            <person name="Thomas B.C."/>
            <person name="Malmstrom R."/>
            <person name="Stieglmeier M."/>
            <person name="Klingl A."/>
            <person name="Woyke T."/>
            <person name="Ryan C.M."/>
            <person name="Banfield J.F."/>
        </authorList>
    </citation>
    <scope>NUCLEOTIDE SEQUENCE [LARGE SCALE GENOMIC DNA]</scope>
    <source>
        <strain evidence="5">CG17_big_fil_post_rev_8_21_14_2_50_48_46</strain>
    </source>
</reference>
<evidence type="ECO:0000256" key="1">
    <source>
        <dbReference type="ARBA" id="ARBA00022737"/>
    </source>
</evidence>
<keyword evidence="4" id="KW-1133">Transmembrane helix</keyword>
<dbReference type="PROSITE" id="PS50005">
    <property type="entry name" value="TPR"/>
    <property type="match status" value="2"/>
</dbReference>
<evidence type="ECO:0000313" key="5">
    <source>
        <dbReference type="EMBL" id="PIW18248.1"/>
    </source>
</evidence>
<dbReference type="AlphaFoldDB" id="A0A2M7G896"/>
<feature type="transmembrane region" description="Helical" evidence="4">
    <location>
        <begin position="364"/>
        <end position="385"/>
    </location>
</feature>
<dbReference type="InterPro" id="IPR011990">
    <property type="entry name" value="TPR-like_helical_dom_sf"/>
</dbReference>
<feature type="transmembrane region" description="Helical" evidence="4">
    <location>
        <begin position="337"/>
        <end position="357"/>
    </location>
</feature>
<keyword evidence="4" id="KW-0472">Membrane</keyword>
<keyword evidence="2 3" id="KW-0802">TPR repeat</keyword>
<dbReference type="SUPFAM" id="SSF48452">
    <property type="entry name" value="TPR-like"/>
    <property type="match status" value="1"/>
</dbReference>
<proteinExistence type="predicted"/>
<evidence type="ECO:0000256" key="2">
    <source>
        <dbReference type="ARBA" id="ARBA00022803"/>
    </source>
</evidence>
<sequence length="415" mass="46180">MIRPSFDRIHLLIQQSRYRQAEQELRESLFHSPEEPIVHALLALCLSEQDKLEEALPAAHTAVALAPDSPWCRYILATVLGRQGKLIAAREVIQEAISQNPSDPDYFALLGSLYLQESRWQEALNCAEQGLSLEPEHVVSSNLRSMALIKLGKGDAALAGLDSALHQEPDNAITHANRGWTLLERGQNEAALEAFQEALNLDPNLDWAREGLVEALKARYLLYRLMLKYFFMMGRLRRRNQFFVMIGLLLGLRLLRFIFPPASHPLVGGSLVLLYLGFVLLTWLADPLFNLVLRLNRYGRLALSQDQVVASNWLGSQICLGLLLGVAGIFMKSWLLIGAAGYSLAMMIPVAGSFAASDTRSRQFLSYYSILLAVLGGLGLGAWAFHLSSVATVLLLAFLLGWVGFSWTANLLPWR</sequence>
<dbReference type="PANTHER" id="PTHR44943">
    <property type="entry name" value="CELLULOSE SYNTHASE OPERON PROTEIN C"/>
    <property type="match status" value="1"/>
</dbReference>
<feature type="repeat" description="TPR" evidence="3">
    <location>
        <begin position="104"/>
        <end position="137"/>
    </location>
</feature>
<dbReference type="PANTHER" id="PTHR44943:SF8">
    <property type="entry name" value="TPR REPEAT-CONTAINING PROTEIN MJ0263"/>
    <property type="match status" value="1"/>
</dbReference>
<dbReference type="Pfam" id="PF13432">
    <property type="entry name" value="TPR_16"/>
    <property type="match status" value="1"/>
</dbReference>
<dbReference type="Proteomes" id="UP000231019">
    <property type="component" value="Unassembled WGS sequence"/>
</dbReference>
<comment type="caution">
    <text evidence="5">The sequence shown here is derived from an EMBL/GenBank/DDBJ whole genome shotgun (WGS) entry which is preliminary data.</text>
</comment>
<protein>
    <submittedName>
        <fullName evidence="5">Uncharacterized protein</fullName>
    </submittedName>
</protein>
<feature type="transmembrane region" description="Helical" evidence="4">
    <location>
        <begin position="271"/>
        <end position="293"/>
    </location>
</feature>
<dbReference type="EMBL" id="PFFQ01000013">
    <property type="protein sequence ID" value="PIW18248.1"/>
    <property type="molecule type" value="Genomic_DNA"/>
</dbReference>
<organism evidence="5 6">
    <name type="scientific">bacterium (Candidatus Blackallbacteria) CG17_big_fil_post_rev_8_21_14_2_50_48_46</name>
    <dbReference type="NCBI Taxonomy" id="2014261"/>
    <lineage>
        <taxon>Bacteria</taxon>
        <taxon>Candidatus Blackallbacteria</taxon>
    </lineage>
</organism>
<dbReference type="PROSITE" id="PS50293">
    <property type="entry name" value="TPR_REGION"/>
    <property type="match status" value="1"/>
</dbReference>
<gene>
    <name evidence="5" type="ORF">COW36_05630</name>
</gene>
<feature type="transmembrane region" description="Helical" evidence="4">
    <location>
        <begin position="391"/>
        <end position="412"/>
    </location>
</feature>
<dbReference type="InterPro" id="IPR051685">
    <property type="entry name" value="Ycf3/AcsC/BcsC/TPR_MFPF"/>
</dbReference>
<keyword evidence="4" id="KW-0812">Transmembrane</keyword>
<dbReference type="InterPro" id="IPR019734">
    <property type="entry name" value="TPR_rpt"/>
</dbReference>
<dbReference type="Pfam" id="PF14559">
    <property type="entry name" value="TPR_19"/>
    <property type="match status" value="1"/>
</dbReference>
<feature type="transmembrane region" description="Helical" evidence="4">
    <location>
        <begin position="242"/>
        <end position="259"/>
    </location>
</feature>
<dbReference type="SMART" id="SM00028">
    <property type="entry name" value="TPR"/>
    <property type="match status" value="6"/>
</dbReference>
<evidence type="ECO:0000313" key="6">
    <source>
        <dbReference type="Proteomes" id="UP000231019"/>
    </source>
</evidence>
<dbReference type="Gene3D" id="1.25.40.10">
    <property type="entry name" value="Tetratricopeptide repeat domain"/>
    <property type="match status" value="1"/>
</dbReference>